<dbReference type="CDD" id="cd00085">
    <property type="entry name" value="HNHc"/>
    <property type="match status" value="1"/>
</dbReference>
<proteinExistence type="predicted"/>
<gene>
    <name evidence="3" type="ORF">F6B40_11915</name>
</gene>
<protein>
    <submittedName>
        <fullName evidence="3">DUF222 domain-containing protein</fullName>
    </submittedName>
</protein>
<dbReference type="SMART" id="SM00507">
    <property type="entry name" value="HNHc"/>
    <property type="match status" value="1"/>
</dbReference>
<comment type="caution">
    <text evidence="3">The sequence shown here is derived from an EMBL/GenBank/DDBJ whole genome shotgun (WGS) entry which is preliminary data.</text>
</comment>
<dbReference type="Pfam" id="PF02720">
    <property type="entry name" value="DUF222"/>
    <property type="match status" value="1"/>
</dbReference>
<evidence type="ECO:0000313" key="4">
    <source>
        <dbReference type="Proteomes" id="UP000326838"/>
    </source>
</evidence>
<dbReference type="RefSeq" id="WP_150894248.1">
    <property type="nucleotide sequence ID" value="NZ_VYUY01000015.1"/>
</dbReference>
<organism evidence="3 4">
    <name type="scientific">Microbacterium caowuchunii</name>
    <dbReference type="NCBI Taxonomy" id="2614638"/>
    <lineage>
        <taxon>Bacteria</taxon>
        <taxon>Bacillati</taxon>
        <taxon>Actinomycetota</taxon>
        <taxon>Actinomycetes</taxon>
        <taxon>Micrococcales</taxon>
        <taxon>Microbacteriaceae</taxon>
        <taxon>Microbacterium</taxon>
    </lineage>
</organism>
<evidence type="ECO:0000256" key="1">
    <source>
        <dbReference type="SAM" id="MobiDB-lite"/>
    </source>
</evidence>
<evidence type="ECO:0000313" key="3">
    <source>
        <dbReference type="EMBL" id="KAA9132387.1"/>
    </source>
</evidence>
<name>A0A5N0TE65_9MICO</name>
<dbReference type="EMBL" id="VYUY01000015">
    <property type="protein sequence ID" value="KAA9132387.1"/>
    <property type="molecule type" value="Genomic_DNA"/>
</dbReference>
<reference evidence="4" key="1">
    <citation type="submission" date="2019-09" db="EMBL/GenBank/DDBJ databases">
        <title>Mumia zhuanghuii sp. nov. isolated from the intestinal contents of plateau pika (Ochotona curzoniae) in the Qinghai-Tibet plateau of China.</title>
        <authorList>
            <person name="Tian Z."/>
        </authorList>
    </citation>
    <scope>NUCLEOTIDE SEQUENCE [LARGE SCALE GENOMIC DNA]</scope>
    <source>
        <strain evidence="4">L-033</strain>
    </source>
</reference>
<evidence type="ECO:0000259" key="2">
    <source>
        <dbReference type="SMART" id="SM00507"/>
    </source>
</evidence>
<sequence length="476" mass="51069">MTTTLPFGISDADAAAMAGLVSRSHGLRANRNAAEAAEIRLLAEAGRLALRQARARSAKAREMALRSIAAELATAANDSDRAVRAQIDRAMTFVDDYPATFAAFEEGRILRRHLDVVRDCGTPLDPEARALFDQTAAVRCESDSPNRARAVLERLAENLLPRTLTERHQHARQSRRVQVIPLGDGMAELIATLPVTLAHAIHDRLTRQAKAVRDIRDRAKAAVPPNDGLLDVVDSGGGPTPDDPDAERELSPAEIIASDERTCDQIRADLLADMLLTGTPDTDPAVTGDGPGELGAIRAVVQVTVPVLTLLGRGEETADLAGAGPIDAATARQLAGGCPGLDRILTHPITGAVLATDRYQPTTDLRRFLRARDHRCRFPGCRMPAIRCDVDHTHDYAYGGATEACNLEHLCRGHHSLKHATPWKVRQLADGVLEWTSPVGHTYTDHPPGAVIPGATAASLTARPVTFVPDGDPPPF</sequence>
<dbReference type="InterPro" id="IPR003615">
    <property type="entry name" value="HNH_nuc"/>
</dbReference>
<dbReference type="Proteomes" id="UP000326838">
    <property type="component" value="Unassembled WGS sequence"/>
</dbReference>
<dbReference type="Gene3D" id="1.10.30.50">
    <property type="match status" value="1"/>
</dbReference>
<dbReference type="AlphaFoldDB" id="A0A5N0TE65"/>
<feature type="region of interest" description="Disordered" evidence="1">
    <location>
        <begin position="223"/>
        <end position="248"/>
    </location>
</feature>
<keyword evidence="4" id="KW-1185">Reference proteome</keyword>
<dbReference type="InterPro" id="IPR003870">
    <property type="entry name" value="DUF222"/>
</dbReference>
<accession>A0A5N0TE65</accession>
<feature type="domain" description="HNH nuclease" evidence="2">
    <location>
        <begin position="364"/>
        <end position="416"/>
    </location>
</feature>